<feature type="transmembrane region" description="Helical" evidence="7">
    <location>
        <begin position="450"/>
        <end position="474"/>
    </location>
</feature>
<organism evidence="9 10">
    <name type="scientific">Ruegeria marisflavi</name>
    <dbReference type="NCBI Taxonomy" id="2984152"/>
    <lineage>
        <taxon>Bacteria</taxon>
        <taxon>Pseudomonadati</taxon>
        <taxon>Pseudomonadota</taxon>
        <taxon>Alphaproteobacteria</taxon>
        <taxon>Rhodobacterales</taxon>
        <taxon>Roseobacteraceae</taxon>
        <taxon>Ruegeria</taxon>
    </lineage>
</organism>
<evidence type="ECO:0000256" key="4">
    <source>
        <dbReference type="ARBA" id="ARBA00022737"/>
    </source>
</evidence>
<dbReference type="InterPro" id="IPR004680">
    <property type="entry name" value="Cit_transptr-like_dom"/>
</dbReference>
<feature type="transmembrane region" description="Helical" evidence="7">
    <location>
        <begin position="172"/>
        <end position="195"/>
    </location>
</feature>
<keyword evidence="10" id="KW-1185">Reference proteome</keyword>
<sequence>MTLDQILLFSLFAAVFALLLWGRFRYDLVAFSALMLGVVLGLVPVKDAFSGFGHPATIVVALVLVVSAGLVRSGAVFLITRTLVDASRGLGAHIALMGGIGAVLSAFMNNVAALALLMPVDIQTARKAGRAAALTLMPLSFATILGGMVTLIGTPPNIIIASIRAEALGEPYHMFDFAPVGGAAALAGLIFVALIGWRLIPTRGGGAAEAAEALAEYIAELTVPEGSPHIGKRLAELDAEAEKADVALLGLIRDGQRRYGRAANTILAAGDTLVIEATPEALDEFRAALSLDFSDKERQQALTAAGEGLDVIEVVVTDGARIAGRTAQGLGLSWRQNTVLMGISRQGTRITQHIRRTEVQPGDILLLLCPRDRGPDVTEWLGCLPLATRGLSVTANDKTWLAIGLFGAAVLAASVGLLYLPVALGLVVVAYVLTGILPIAELYDHIEWPVVVLLGSMIPLGAALEASGGTQLIAGGLVTLTQGWPAWAILTVLMVVTMTLSDVLNNTATTIVAAPVGIQMANALGVSPDPFLMAVAVAASAAFLTPIGHKNNTLILGPGGYHFGDYWRMGLPLELLIVAVTIPAILLFWPM</sequence>
<evidence type="ECO:0000256" key="3">
    <source>
        <dbReference type="ARBA" id="ARBA00022692"/>
    </source>
</evidence>
<accession>A0ABT2WQT4</accession>
<comment type="caution">
    <text evidence="9">The sequence shown here is derived from an EMBL/GenBank/DDBJ whole genome shotgun (WGS) entry which is preliminary data.</text>
</comment>
<feature type="transmembrane region" description="Helical" evidence="7">
    <location>
        <begin position="530"/>
        <end position="549"/>
    </location>
</feature>
<evidence type="ECO:0000256" key="5">
    <source>
        <dbReference type="ARBA" id="ARBA00022989"/>
    </source>
</evidence>
<reference evidence="9 10" key="1">
    <citation type="submission" date="2022-10" db="EMBL/GenBank/DDBJ databases">
        <title>Ruegeria sp. nov., isolated from ocean surface water.</title>
        <authorList>
            <person name="He W."/>
            <person name="Wang L."/>
            <person name="Zhang D.-F."/>
        </authorList>
    </citation>
    <scope>NUCLEOTIDE SEQUENCE [LARGE SCALE GENOMIC DNA]</scope>
    <source>
        <strain evidence="9 10">WL0004</strain>
    </source>
</reference>
<gene>
    <name evidence="9" type="ORF">OEZ49_10900</name>
</gene>
<dbReference type="Proteomes" id="UP001321014">
    <property type="component" value="Unassembled WGS sequence"/>
</dbReference>
<evidence type="ECO:0000256" key="7">
    <source>
        <dbReference type="SAM" id="Phobius"/>
    </source>
</evidence>
<dbReference type="PANTHER" id="PTHR43652:SF2">
    <property type="entry name" value="BASIC AMINO ACID ANTIPORTER YFCC-RELATED"/>
    <property type="match status" value="1"/>
</dbReference>
<feature type="transmembrane region" description="Helical" evidence="7">
    <location>
        <begin position="569"/>
        <end position="589"/>
    </location>
</feature>
<comment type="subcellular location">
    <subcellularLocation>
        <location evidence="1">Membrane</location>
        <topology evidence="1">Multi-pass membrane protein</topology>
    </subcellularLocation>
</comment>
<evidence type="ECO:0000256" key="6">
    <source>
        <dbReference type="ARBA" id="ARBA00023136"/>
    </source>
</evidence>
<evidence type="ECO:0000313" key="10">
    <source>
        <dbReference type="Proteomes" id="UP001321014"/>
    </source>
</evidence>
<dbReference type="Gene3D" id="3.30.70.1450">
    <property type="entry name" value="Regulator of K+ conductance, C-terminal domain"/>
    <property type="match status" value="2"/>
</dbReference>
<keyword evidence="4" id="KW-0677">Repeat</keyword>
<dbReference type="Pfam" id="PF02080">
    <property type="entry name" value="TrkA_C"/>
    <property type="match status" value="2"/>
</dbReference>
<feature type="domain" description="RCK C-terminal" evidence="8">
    <location>
        <begin position="206"/>
        <end position="291"/>
    </location>
</feature>
<keyword evidence="3 7" id="KW-0812">Transmembrane</keyword>
<keyword evidence="5 7" id="KW-1133">Transmembrane helix</keyword>
<dbReference type="EMBL" id="JAOVQN010000010">
    <property type="protein sequence ID" value="MCU9838275.1"/>
    <property type="molecule type" value="Genomic_DNA"/>
</dbReference>
<dbReference type="InterPro" id="IPR036721">
    <property type="entry name" value="RCK_C_sf"/>
</dbReference>
<feature type="transmembrane region" description="Helical" evidence="7">
    <location>
        <begin position="131"/>
        <end position="152"/>
    </location>
</feature>
<dbReference type="InterPro" id="IPR006037">
    <property type="entry name" value="RCK_C"/>
</dbReference>
<keyword evidence="2" id="KW-0813">Transport</keyword>
<feature type="domain" description="RCK C-terminal" evidence="8">
    <location>
        <begin position="299"/>
        <end position="383"/>
    </location>
</feature>
<evidence type="ECO:0000259" key="8">
    <source>
        <dbReference type="PROSITE" id="PS51202"/>
    </source>
</evidence>
<evidence type="ECO:0000256" key="2">
    <source>
        <dbReference type="ARBA" id="ARBA00022448"/>
    </source>
</evidence>
<feature type="transmembrane region" description="Helical" evidence="7">
    <location>
        <begin position="92"/>
        <end position="119"/>
    </location>
</feature>
<evidence type="ECO:0000313" key="9">
    <source>
        <dbReference type="EMBL" id="MCU9838275.1"/>
    </source>
</evidence>
<dbReference type="SUPFAM" id="SSF116726">
    <property type="entry name" value="TrkA C-terminal domain-like"/>
    <property type="match status" value="2"/>
</dbReference>
<keyword evidence="6 7" id="KW-0472">Membrane</keyword>
<feature type="transmembrane region" description="Helical" evidence="7">
    <location>
        <begin position="28"/>
        <end position="45"/>
    </location>
</feature>
<feature type="transmembrane region" description="Helical" evidence="7">
    <location>
        <begin position="426"/>
        <end position="443"/>
    </location>
</feature>
<dbReference type="Pfam" id="PF03600">
    <property type="entry name" value="CitMHS"/>
    <property type="match status" value="1"/>
</dbReference>
<dbReference type="RefSeq" id="WP_263388327.1">
    <property type="nucleotide sequence ID" value="NZ_JAOVQN010000010.1"/>
</dbReference>
<protein>
    <submittedName>
        <fullName evidence="9">SLC13 family permease</fullName>
    </submittedName>
</protein>
<feature type="transmembrane region" description="Helical" evidence="7">
    <location>
        <begin position="57"/>
        <end position="80"/>
    </location>
</feature>
<feature type="transmembrane region" description="Helical" evidence="7">
    <location>
        <begin position="399"/>
        <end position="420"/>
    </location>
</feature>
<feature type="transmembrane region" description="Helical" evidence="7">
    <location>
        <begin position="5"/>
        <end position="22"/>
    </location>
</feature>
<dbReference type="InterPro" id="IPR051679">
    <property type="entry name" value="DASS-Related_Transporters"/>
</dbReference>
<evidence type="ECO:0000256" key="1">
    <source>
        <dbReference type="ARBA" id="ARBA00004141"/>
    </source>
</evidence>
<dbReference type="PROSITE" id="PS51202">
    <property type="entry name" value="RCK_C"/>
    <property type="match status" value="2"/>
</dbReference>
<name>A0ABT2WQT4_9RHOB</name>
<feature type="transmembrane region" description="Helical" evidence="7">
    <location>
        <begin position="486"/>
        <end position="518"/>
    </location>
</feature>
<dbReference type="PANTHER" id="PTHR43652">
    <property type="entry name" value="BASIC AMINO ACID ANTIPORTER YFCC-RELATED"/>
    <property type="match status" value="1"/>
</dbReference>
<proteinExistence type="predicted"/>